<dbReference type="EMBL" id="OX365935">
    <property type="protein sequence ID" value="CAI4064352.1"/>
    <property type="molecule type" value="Genomic_DNA"/>
</dbReference>
<feature type="compositionally biased region" description="Polar residues" evidence="1">
    <location>
        <begin position="487"/>
        <end position="496"/>
    </location>
</feature>
<feature type="region of interest" description="Disordered" evidence="1">
    <location>
        <begin position="134"/>
        <end position="272"/>
    </location>
</feature>
<name>A0ABN8WUF1_SACUV</name>
<feature type="chain" id="PRO_5046215988" description="WSC domain-containing protein" evidence="3">
    <location>
        <begin position="29"/>
        <end position="559"/>
    </location>
</feature>
<accession>A0ABN8WUF1</accession>
<protein>
    <recommendedName>
        <fullName evidence="4">WSC domain-containing protein</fullName>
    </recommendedName>
</protein>
<feature type="compositionally biased region" description="Low complexity" evidence="1">
    <location>
        <begin position="427"/>
        <end position="439"/>
    </location>
</feature>
<dbReference type="InterPro" id="IPR002889">
    <property type="entry name" value="WSC_carb-bd"/>
</dbReference>
<dbReference type="PROSITE" id="PS51212">
    <property type="entry name" value="WSC"/>
    <property type="match status" value="1"/>
</dbReference>
<keyword evidence="3" id="KW-0732">Signal</keyword>
<sequence>MRRQTSSMGKQLKMWLMCSVLYVSWVRATQSICSSQNTAMTDGVRDQFQSNGWCSNECAGHQFAIVQGYMCWCSDSEPSTQTSVSDCNGTCPGYGYEECGNADDNLFGYIYLEQTPLSSIQSAETSTVLGTSRLASSAGSTTSSSATSSSTSSAATSSSATTSSTSTSIISTPSSTSTTSTSTTSTTSSSTTSSSTTSSSTTPTSSTSSSSLTPSTTSSDAALSSSTSSSSTSSSTTPSSTTSTTPSSTTTTLSSTTQSSTTESSSSTTAAPTLSTITSVNLQTSLMYSVITVTSVQTKDSNVSEFTSRYFTTTRVVTQIYSSAPTETATSVVTTTSAGGKITNSNNNISSNKSIEKKGYWHSPGKIAATFAVVGVVCLVIICALIYLIYHYRTKPARRAQDFENEYQRKFSLSNNPKGVTPTILHTPSPSSDSTFSTPRLIYTDEKGQVTSESPSPRQSTYSMTAGSLQHDPSVLASPFGDPTPSRRASTFVHSPTQKHHDKVASTITLGEDTVLVDQRLDPSKMLNTMANDDATTHSAVSLSDNVDYSRRVLRVMNE</sequence>
<proteinExistence type="predicted"/>
<keyword evidence="2" id="KW-0472">Membrane</keyword>
<feature type="region of interest" description="Disordered" evidence="1">
    <location>
        <begin position="414"/>
        <end position="498"/>
    </location>
</feature>
<dbReference type="Proteomes" id="UP001162085">
    <property type="component" value="Chromosome 8"/>
</dbReference>
<dbReference type="SMART" id="SM00321">
    <property type="entry name" value="WSC"/>
    <property type="match status" value="1"/>
</dbReference>
<evidence type="ECO:0000259" key="4">
    <source>
        <dbReference type="PROSITE" id="PS51212"/>
    </source>
</evidence>
<keyword evidence="6" id="KW-1185">Reference proteome</keyword>
<keyword evidence="2" id="KW-0812">Transmembrane</keyword>
<evidence type="ECO:0000313" key="6">
    <source>
        <dbReference type="Proteomes" id="UP001162085"/>
    </source>
</evidence>
<evidence type="ECO:0000313" key="5">
    <source>
        <dbReference type="EMBL" id="CAI4064352.1"/>
    </source>
</evidence>
<feature type="signal peptide" evidence="3">
    <location>
        <begin position="1"/>
        <end position="28"/>
    </location>
</feature>
<feature type="transmembrane region" description="Helical" evidence="2">
    <location>
        <begin position="367"/>
        <end position="390"/>
    </location>
</feature>
<evidence type="ECO:0000256" key="2">
    <source>
        <dbReference type="SAM" id="Phobius"/>
    </source>
</evidence>
<organism evidence="5 6">
    <name type="scientific">Saccharomyces uvarum</name>
    <name type="common">Yeast</name>
    <name type="synonym">Saccharomyces bayanus var. uvarum</name>
    <dbReference type="NCBI Taxonomy" id="230603"/>
    <lineage>
        <taxon>Eukaryota</taxon>
        <taxon>Fungi</taxon>
        <taxon>Dikarya</taxon>
        <taxon>Ascomycota</taxon>
        <taxon>Saccharomycotina</taxon>
        <taxon>Saccharomycetes</taxon>
        <taxon>Saccharomycetales</taxon>
        <taxon>Saccharomycetaceae</taxon>
        <taxon>Saccharomyces</taxon>
    </lineage>
</organism>
<keyword evidence="2" id="KW-1133">Transmembrane helix</keyword>
<gene>
    <name evidence="5" type="primary">SUVZ08G0190</name>
    <name evidence="5" type="ORF">SUVZ_08G0190</name>
</gene>
<evidence type="ECO:0000256" key="3">
    <source>
        <dbReference type="SAM" id="SignalP"/>
    </source>
</evidence>
<reference evidence="5" key="1">
    <citation type="submission" date="2022-10" db="EMBL/GenBank/DDBJ databases">
        <authorList>
            <person name="Byrne P K."/>
        </authorList>
    </citation>
    <scope>NUCLEOTIDE SEQUENCE</scope>
    <source>
        <strain evidence="5">ZP964</strain>
    </source>
</reference>
<evidence type="ECO:0000256" key="1">
    <source>
        <dbReference type="SAM" id="MobiDB-lite"/>
    </source>
</evidence>
<feature type="compositionally biased region" description="Polar residues" evidence="1">
    <location>
        <begin position="449"/>
        <end position="468"/>
    </location>
</feature>
<feature type="domain" description="WSC" evidence="4">
    <location>
        <begin position="27"/>
        <end position="112"/>
    </location>
</feature>